<dbReference type="HOGENOM" id="CLU_1574444_0_0_1"/>
<comment type="cofactor">
    <cofactor evidence="1">
        <name>FAD</name>
        <dbReference type="ChEBI" id="CHEBI:57692"/>
    </cofactor>
</comment>
<reference evidence="6 7" key="1">
    <citation type="submission" date="2014-04" db="EMBL/GenBank/DDBJ databases">
        <title>Evolutionary Origins and Diversification of the Mycorrhizal Mutualists.</title>
        <authorList>
            <consortium name="DOE Joint Genome Institute"/>
            <consortium name="Mycorrhizal Genomics Consortium"/>
            <person name="Kohler A."/>
            <person name="Kuo A."/>
            <person name="Nagy L.G."/>
            <person name="Floudas D."/>
            <person name="Copeland A."/>
            <person name="Barry K.W."/>
            <person name="Cichocki N."/>
            <person name="Veneault-Fourrey C."/>
            <person name="LaButti K."/>
            <person name="Lindquist E.A."/>
            <person name="Lipzen A."/>
            <person name="Lundell T."/>
            <person name="Morin E."/>
            <person name="Murat C."/>
            <person name="Riley R."/>
            <person name="Ohm R."/>
            <person name="Sun H."/>
            <person name="Tunlid A."/>
            <person name="Henrissat B."/>
            <person name="Grigoriev I.V."/>
            <person name="Hibbett D.S."/>
            <person name="Martin F."/>
        </authorList>
    </citation>
    <scope>NUCLEOTIDE SEQUENCE [LARGE SCALE GENOMIC DNA]</scope>
    <source>
        <strain evidence="6 7">MD-312</strain>
    </source>
</reference>
<evidence type="ECO:0000256" key="4">
    <source>
        <dbReference type="ARBA" id="ARBA00022827"/>
    </source>
</evidence>
<evidence type="ECO:0000256" key="1">
    <source>
        <dbReference type="ARBA" id="ARBA00001974"/>
    </source>
</evidence>
<dbReference type="PANTHER" id="PTHR42784:SF1">
    <property type="entry name" value="PYRANOSE 2-OXIDASE"/>
    <property type="match status" value="1"/>
</dbReference>
<name>A0A0C9VK21_9AGAM</name>
<keyword evidence="4" id="KW-0274">FAD</keyword>
<keyword evidence="5" id="KW-0560">Oxidoreductase</keyword>
<evidence type="ECO:0000256" key="2">
    <source>
        <dbReference type="ARBA" id="ARBA00010790"/>
    </source>
</evidence>
<dbReference type="OrthoDB" id="269227at2759"/>
<evidence type="ECO:0000256" key="3">
    <source>
        <dbReference type="ARBA" id="ARBA00022630"/>
    </source>
</evidence>
<dbReference type="PANTHER" id="PTHR42784">
    <property type="entry name" value="PYRANOSE 2-OXIDASE"/>
    <property type="match status" value="1"/>
</dbReference>
<dbReference type="EMBL" id="KN840090">
    <property type="protein sequence ID" value="KIJ57830.1"/>
    <property type="molecule type" value="Genomic_DNA"/>
</dbReference>
<dbReference type="InterPro" id="IPR051473">
    <property type="entry name" value="P2Ox-like"/>
</dbReference>
<dbReference type="Proteomes" id="UP000053820">
    <property type="component" value="Unassembled WGS sequence"/>
</dbReference>
<organism evidence="6 7">
    <name type="scientific">Hydnomerulius pinastri MD-312</name>
    <dbReference type="NCBI Taxonomy" id="994086"/>
    <lineage>
        <taxon>Eukaryota</taxon>
        <taxon>Fungi</taxon>
        <taxon>Dikarya</taxon>
        <taxon>Basidiomycota</taxon>
        <taxon>Agaricomycotina</taxon>
        <taxon>Agaricomycetes</taxon>
        <taxon>Agaricomycetidae</taxon>
        <taxon>Boletales</taxon>
        <taxon>Boletales incertae sedis</taxon>
        <taxon>Leucogyrophana</taxon>
    </lineage>
</organism>
<comment type="similarity">
    <text evidence="2">Belongs to the GMC oxidoreductase family.</text>
</comment>
<dbReference type="SUPFAM" id="SSF54373">
    <property type="entry name" value="FAD-linked reductases, C-terminal domain"/>
    <property type="match status" value="1"/>
</dbReference>
<proteinExistence type="inferred from homology"/>
<gene>
    <name evidence="6" type="ORF">HYDPIDRAFT_44755</name>
</gene>
<dbReference type="AlphaFoldDB" id="A0A0C9VK21"/>
<feature type="non-terminal residue" evidence="6">
    <location>
        <position position="1"/>
    </location>
</feature>
<accession>A0A0C9VK21</accession>
<keyword evidence="3" id="KW-0285">Flavoprotein</keyword>
<evidence type="ECO:0000313" key="7">
    <source>
        <dbReference type="Proteomes" id="UP000053820"/>
    </source>
</evidence>
<protein>
    <submittedName>
        <fullName evidence="6">GMC oxidoreductase</fullName>
    </submittedName>
</protein>
<keyword evidence="7" id="KW-1185">Reference proteome</keyword>
<sequence length="170" mass="19063">MIPYSTEYPYHVQIHRDTFSYGEVGSKADSRTVVDLRYFGKQQIPKDNRVPVSFGDEHVRGWQPGISDIYGMLQPTFYVTGSEEDHILTTSMLSPAYFYYGSPTVFCRMMADMTAVANIMGAFLPGSLPQFMEPGLALHITGTTRIGKDKNDSVADEFSVVHGYQNLWVG</sequence>
<dbReference type="GO" id="GO:0016614">
    <property type="term" value="F:oxidoreductase activity, acting on CH-OH group of donors"/>
    <property type="evidence" value="ECO:0007669"/>
    <property type="project" value="InterPro"/>
</dbReference>
<evidence type="ECO:0000313" key="6">
    <source>
        <dbReference type="EMBL" id="KIJ57830.1"/>
    </source>
</evidence>
<feature type="non-terminal residue" evidence="6">
    <location>
        <position position="170"/>
    </location>
</feature>
<evidence type="ECO:0000256" key="5">
    <source>
        <dbReference type="ARBA" id="ARBA00023002"/>
    </source>
</evidence>